<dbReference type="RefSeq" id="WP_289725503.1">
    <property type="nucleotide sequence ID" value="NZ_JAUDUY010000006.1"/>
</dbReference>
<accession>A0ABT7WH01</accession>
<keyword evidence="3" id="KW-1185">Reference proteome</keyword>
<organism evidence="2 3">
    <name type="scientific">Robiginitalea aurantiaca</name>
    <dbReference type="NCBI Taxonomy" id="3056915"/>
    <lineage>
        <taxon>Bacteria</taxon>
        <taxon>Pseudomonadati</taxon>
        <taxon>Bacteroidota</taxon>
        <taxon>Flavobacteriia</taxon>
        <taxon>Flavobacteriales</taxon>
        <taxon>Flavobacteriaceae</taxon>
        <taxon>Robiginitalea</taxon>
    </lineage>
</organism>
<evidence type="ECO:0000313" key="3">
    <source>
        <dbReference type="Proteomes" id="UP001174839"/>
    </source>
</evidence>
<feature type="domain" description="NADPH-dependent FMN reductase-like" evidence="1">
    <location>
        <begin position="4"/>
        <end position="146"/>
    </location>
</feature>
<dbReference type="Pfam" id="PF03358">
    <property type="entry name" value="FMN_red"/>
    <property type="match status" value="1"/>
</dbReference>
<dbReference type="GO" id="GO:0016491">
    <property type="term" value="F:oxidoreductase activity"/>
    <property type="evidence" value="ECO:0007669"/>
    <property type="project" value="UniProtKB-KW"/>
</dbReference>
<name>A0ABT7WH01_9FLAO</name>
<dbReference type="EMBL" id="JAUDUY010000006">
    <property type="protein sequence ID" value="MDM9632138.1"/>
    <property type="molecule type" value="Genomic_DNA"/>
</dbReference>
<gene>
    <name evidence="2" type="ORF">QU605_11680</name>
</gene>
<dbReference type="EC" id="1.-.-.-" evidence="2"/>
<evidence type="ECO:0000313" key="2">
    <source>
        <dbReference type="EMBL" id="MDM9632138.1"/>
    </source>
</evidence>
<protein>
    <submittedName>
        <fullName evidence="2">NAD(P)H-dependent oxidoreductase</fullName>
        <ecNumber evidence="2">1.-.-.-</ecNumber>
    </submittedName>
</protein>
<keyword evidence="2" id="KW-0560">Oxidoreductase</keyword>
<evidence type="ECO:0000259" key="1">
    <source>
        <dbReference type="Pfam" id="PF03358"/>
    </source>
</evidence>
<dbReference type="PANTHER" id="PTHR30543:SF21">
    <property type="entry name" value="NAD(P)H-DEPENDENT FMN REDUCTASE LOT6"/>
    <property type="match status" value="1"/>
</dbReference>
<reference evidence="2" key="1">
    <citation type="submission" date="2023-06" db="EMBL/GenBank/DDBJ databases">
        <title>Robiginitalea aurantiacus sp. nov. and Algoriphagus sediminis sp. nov., isolated from coastal sediment.</title>
        <authorList>
            <person name="Zhou Z.Y."/>
            <person name="An J."/>
            <person name="Jia Y.W."/>
            <person name="Du Z.J."/>
        </authorList>
    </citation>
    <scope>NUCLEOTIDE SEQUENCE</scope>
    <source>
        <strain evidence="2">M39</strain>
    </source>
</reference>
<dbReference type="Gene3D" id="3.40.50.360">
    <property type="match status" value="1"/>
</dbReference>
<dbReference type="InterPro" id="IPR029039">
    <property type="entry name" value="Flavoprotein-like_sf"/>
</dbReference>
<sequence length="180" mass="19813">MSAILATAGSNSSTSINFNLVKYTVSLIKDRGVQCIELAGYAFPMYSEDLEKSDGIPEIVTGFRKQIEEAEALILSVNEHNGNPSAFFKNILDWLSRDERKFLVNTPVFLMSASGGKRGAASSRDVVAQMLKRFGAEVVSTFSLHNYYDCFDPQTGITDPGQASLHEQALNDFLAYIDAR</sequence>
<dbReference type="PANTHER" id="PTHR30543">
    <property type="entry name" value="CHROMATE REDUCTASE"/>
    <property type="match status" value="1"/>
</dbReference>
<proteinExistence type="predicted"/>
<dbReference type="Proteomes" id="UP001174839">
    <property type="component" value="Unassembled WGS sequence"/>
</dbReference>
<dbReference type="InterPro" id="IPR005025">
    <property type="entry name" value="FMN_Rdtase-like_dom"/>
</dbReference>
<comment type="caution">
    <text evidence="2">The sequence shown here is derived from an EMBL/GenBank/DDBJ whole genome shotgun (WGS) entry which is preliminary data.</text>
</comment>
<dbReference type="SUPFAM" id="SSF52218">
    <property type="entry name" value="Flavoproteins"/>
    <property type="match status" value="1"/>
</dbReference>
<dbReference type="InterPro" id="IPR050712">
    <property type="entry name" value="NAD(P)H-dep_reductase"/>
</dbReference>